<gene>
    <name evidence="2" type="ORF">ACFQ2N_15955</name>
</gene>
<organism evidence="2 3">
    <name type="scientific">Pseudoxanthomonas kaohsiungensis</name>
    <dbReference type="NCBI Taxonomy" id="283923"/>
    <lineage>
        <taxon>Bacteria</taxon>
        <taxon>Pseudomonadati</taxon>
        <taxon>Pseudomonadota</taxon>
        <taxon>Gammaproteobacteria</taxon>
        <taxon>Lysobacterales</taxon>
        <taxon>Lysobacteraceae</taxon>
        <taxon>Pseudoxanthomonas</taxon>
    </lineage>
</organism>
<evidence type="ECO:0000313" key="2">
    <source>
        <dbReference type="EMBL" id="MFD1043846.1"/>
    </source>
</evidence>
<feature type="compositionally biased region" description="Low complexity" evidence="1">
    <location>
        <begin position="95"/>
        <end position="113"/>
    </location>
</feature>
<dbReference type="Proteomes" id="UP001597033">
    <property type="component" value="Unassembled WGS sequence"/>
</dbReference>
<reference evidence="3" key="1">
    <citation type="journal article" date="2019" name="Int. J. Syst. Evol. Microbiol.">
        <title>The Global Catalogue of Microorganisms (GCM) 10K type strain sequencing project: providing services to taxonomists for standard genome sequencing and annotation.</title>
        <authorList>
            <consortium name="The Broad Institute Genomics Platform"/>
            <consortium name="The Broad Institute Genome Sequencing Center for Infectious Disease"/>
            <person name="Wu L."/>
            <person name="Ma J."/>
        </authorList>
    </citation>
    <scope>NUCLEOTIDE SEQUENCE [LARGE SCALE GENOMIC DNA]</scope>
    <source>
        <strain evidence="3">CCUG 55854</strain>
    </source>
</reference>
<sequence>MHGPWTLRRDDDLLPRLVAAAATLALLVLAAKLLLGPPRALRAAPADPSRVQLVFVARPPAAGSALPPEASPPVPAVRDIGASPPPRVPEAAASPGTPDRARPAAPRPATGGALYDADGRVRLPADDRWSAADGVATPAAEDAATRLLQPRNPVEVRSTRFAKDWISDGDAADVVQQQIQRAQRKIAEFLFGKDIKHATARPSPAVRFNPARHERGTDLGSEATGDAYKAAPISYQPAPGLDGTASRRIREQVAALEAAYGRCDRGRLEKLMQPLLLHLDELQKVEAAKAAGADPVRAEHVLPNAANSAYDLARRALWHADDRMAAACAG</sequence>
<name>A0ABW3LZF3_9GAMM</name>
<protein>
    <submittedName>
        <fullName evidence="2">Uncharacterized protein</fullName>
    </submittedName>
</protein>
<dbReference type="EMBL" id="JBHTKN010000015">
    <property type="protein sequence ID" value="MFD1043846.1"/>
    <property type="molecule type" value="Genomic_DNA"/>
</dbReference>
<dbReference type="RefSeq" id="WP_379655909.1">
    <property type="nucleotide sequence ID" value="NZ_JBHTKN010000015.1"/>
</dbReference>
<evidence type="ECO:0000313" key="3">
    <source>
        <dbReference type="Proteomes" id="UP001597033"/>
    </source>
</evidence>
<feature type="region of interest" description="Disordered" evidence="1">
    <location>
        <begin position="61"/>
        <end position="116"/>
    </location>
</feature>
<proteinExistence type="predicted"/>
<comment type="caution">
    <text evidence="2">The sequence shown here is derived from an EMBL/GenBank/DDBJ whole genome shotgun (WGS) entry which is preliminary data.</text>
</comment>
<keyword evidence="3" id="KW-1185">Reference proteome</keyword>
<accession>A0ABW3LZF3</accession>
<evidence type="ECO:0000256" key="1">
    <source>
        <dbReference type="SAM" id="MobiDB-lite"/>
    </source>
</evidence>